<dbReference type="EMBL" id="JBBPBM010000374">
    <property type="protein sequence ID" value="KAK8496294.1"/>
    <property type="molecule type" value="Genomic_DNA"/>
</dbReference>
<gene>
    <name evidence="1" type="ORF">V6N12_063867</name>
</gene>
<dbReference type="InterPro" id="IPR046960">
    <property type="entry name" value="PPR_At4g14850-like_plant"/>
</dbReference>
<sequence>MLRASIEPDEIAYISVLCASSHATIVDRQKFFAVITAQHGVEPTVTHYGCTVDLPGRAGRLQEAHEVIKMSELPKWQLNRFLECVDCHVVAKLVSKLYDKAQRSLETELGSIISGLAHVHVRIIDVS</sequence>
<proteinExistence type="predicted"/>
<dbReference type="InterPro" id="IPR011990">
    <property type="entry name" value="TPR-like_helical_dom_sf"/>
</dbReference>
<comment type="caution">
    <text evidence="1">The sequence shown here is derived from an EMBL/GenBank/DDBJ whole genome shotgun (WGS) entry which is preliminary data.</text>
</comment>
<keyword evidence="2" id="KW-1185">Reference proteome</keyword>
<evidence type="ECO:0000313" key="1">
    <source>
        <dbReference type="EMBL" id="KAK8496294.1"/>
    </source>
</evidence>
<accession>A0ABR2AQX3</accession>
<name>A0ABR2AQX3_9ROSI</name>
<protein>
    <submittedName>
        <fullName evidence="1">Uncharacterized protein</fullName>
    </submittedName>
</protein>
<dbReference type="Gene3D" id="1.25.40.10">
    <property type="entry name" value="Tetratricopeptide repeat domain"/>
    <property type="match status" value="1"/>
</dbReference>
<dbReference type="PANTHER" id="PTHR47926">
    <property type="entry name" value="PENTATRICOPEPTIDE REPEAT-CONTAINING PROTEIN"/>
    <property type="match status" value="1"/>
</dbReference>
<reference evidence="1 2" key="1">
    <citation type="journal article" date="2024" name="G3 (Bethesda)">
        <title>Genome assembly of Hibiscus sabdariffa L. provides insights into metabolisms of medicinal natural products.</title>
        <authorList>
            <person name="Kim T."/>
        </authorList>
    </citation>
    <scope>NUCLEOTIDE SEQUENCE [LARGE SCALE GENOMIC DNA]</scope>
    <source>
        <strain evidence="1">TK-2024</strain>
        <tissue evidence="1">Old leaves</tissue>
    </source>
</reference>
<evidence type="ECO:0000313" key="2">
    <source>
        <dbReference type="Proteomes" id="UP001472677"/>
    </source>
</evidence>
<organism evidence="1 2">
    <name type="scientific">Hibiscus sabdariffa</name>
    <name type="common">roselle</name>
    <dbReference type="NCBI Taxonomy" id="183260"/>
    <lineage>
        <taxon>Eukaryota</taxon>
        <taxon>Viridiplantae</taxon>
        <taxon>Streptophyta</taxon>
        <taxon>Embryophyta</taxon>
        <taxon>Tracheophyta</taxon>
        <taxon>Spermatophyta</taxon>
        <taxon>Magnoliopsida</taxon>
        <taxon>eudicotyledons</taxon>
        <taxon>Gunneridae</taxon>
        <taxon>Pentapetalae</taxon>
        <taxon>rosids</taxon>
        <taxon>malvids</taxon>
        <taxon>Malvales</taxon>
        <taxon>Malvaceae</taxon>
        <taxon>Malvoideae</taxon>
        <taxon>Hibiscus</taxon>
    </lineage>
</organism>
<dbReference type="Proteomes" id="UP001472677">
    <property type="component" value="Unassembled WGS sequence"/>
</dbReference>